<dbReference type="Pfam" id="PF17919">
    <property type="entry name" value="RT_RNaseH_2"/>
    <property type="match status" value="1"/>
</dbReference>
<dbReference type="Gene3D" id="3.30.420.10">
    <property type="entry name" value="Ribonuclease H-like superfamily/Ribonuclease H"/>
    <property type="match status" value="1"/>
</dbReference>
<dbReference type="InterPro" id="IPR036397">
    <property type="entry name" value="RNaseH_sf"/>
</dbReference>
<sequence>MSFLDAFQGYHQIAMNLMDQEKTAFITLRGLFCYKVMPFGLKNAGATYQRMITKMFAEQLGKTVEVYIDDMVVKSVLAEDHLGDLRAVFNTLRRHRLKLNASKCAFGVRSGKFLGFMVTQRGIEANLDQITAILNLKPPRTVREVQRLTGMAAALNRFISWSAEKSYLVAAPLLATPINGESLYIYLAASKHAVSAAIVREDYSIQRPVYYTSKTLDGVESRYLPLEKLAFALTSLDGYPNGEPNLGLMTSDTNQGPRSRDRQMMELAIQLRFPASNNVAEYVALLHGLRSAITLQANPFHVYCDSQLVVNQISREYAAKDKKMVAYLTEARKLLGEFEHVQVEHISRDLNRHADALASLASAIAPELRRIISVGVQNLPSVRREINNGECSVDQSINWMSPILAYLKDDVLPVDRKEADWIRRIAPRTTPRSSTREAPFSLTYGVEAVIPLEIDLPTIHTEYYNPVTNETNLATNLDLAEEKRDSVLIHLAAYQNRLWRMYEKRVNPWELAVGDLVLRKVIGSRRDATHGKLGPN</sequence>
<organism evidence="3">
    <name type="scientific">Fagus sylvatica</name>
    <name type="common">Beechnut</name>
    <dbReference type="NCBI Taxonomy" id="28930"/>
    <lineage>
        <taxon>Eukaryota</taxon>
        <taxon>Viridiplantae</taxon>
        <taxon>Streptophyta</taxon>
        <taxon>Embryophyta</taxon>
        <taxon>Tracheophyta</taxon>
        <taxon>Spermatophyta</taxon>
        <taxon>Magnoliopsida</taxon>
        <taxon>eudicotyledons</taxon>
        <taxon>Gunneridae</taxon>
        <taxon>Pentapetalae</taxon>
        <taxon>rosids</taxon>
        <taxon>fabids</taxon>
        <taxon>Fagales</taxon>
        <taxon>Fagaceae</taxon>
        <taxon>Fagus</taxon>
    </lineage>
</organism>
<dbReference type="GO" id="GO:0003676">
    <property type="term" value="F:nucleic acid binding"/>
    <property type="evidence" value="ECO:0007669"/>
    <property type="project" value="InterPro"/>
</dbReference>
<dbReference type="InterPro" id="IPR043128">
    <property type="entry name" value="Rev_trsase/Diguanyl_cyclase"/>
</dbReference>
<evidence type="ECO:0008006" key="4">
    <source>
        <dbReference type="Google" id="ProtNLM"/>
    </source>
</evidence>
<dbReference type="PROSITE" id="PS50879">
    <property type="entry name" value="RNASE_H_1"/>
    <property type="match status" value="1"/>
</dbReference>
<evidence type="ECO:0000259" key="1">
    <source>
        <dbReference type="PROSITE" id="PS50878"/>
    </source>
</evidence>
<dbReference type="PANTHER" id="PTHR48475:SF1">
    <property type="entry name" value="RNASE H TYPE-1 DOMAIN-CONTAINING PROTEIN"/>
    <property type="match status" value="1"/>
</dbReference>
<dbReference type="PANTHER" id="PTHR48475">
    <property type="entry name" value="RIBONUCLEASE H"/>
    <property type="match status" value="1"/>
</dbReference>
<dbReference type="SUPFAM" id="SSF53098">
    <property type="entry name" value="Ribonuclease H-like"/>
    <property type="match status" value="1"/>
</dbReference>
<protein>
    <recommendedName>
        <fullName evidence="4">RNase H type-1 domain-containing protein</fullName>
    </recommendedName>
</protein>
<dbReference type="SUPFAM" id="SSF56672">
    <property type="entry name" value="DNA/RNA polymerases"/>
    <property type="match status" value="1"/>
</dbReference>
<name>A0A2N9FLK1_FAGSY</name>
<dbReference type="AlphaFoldDB" id="A0A2N9FLK1"/>
<dbReference type="CDD" id="cd01647">
    <property type="entry name" value="RT_LTR"/>
    <property type="match status" value="1"/>
</dbReference>
<dbReference type="GO" id="GO:0004523">
    <property type="term" value="F:RNA-DNA hybrid ribonuclease activity"/>
    <property type="evidence" value="ECO:0007669"/>
    <property type="project" value="InterPro"/>
</dbReference>
<dbReference type="Gene3D" id="3.30.70.270">
    <property type="match status" value="1"/>
</dbReference>
<dbReference type="InterPro" id="IPR043502">
    <property type="entry name" value="DNA/RNA_pol_sf"/>
</dbReference>
<dbReference type="Pfam" id="PF00078">
    <property type="entry name" value="RVT_1"/>
    <property type="match status" value="1"/>
</dbReference>
<dbReference type="PROSITE" id="PS50878">
    <property type="entry name" value="RT_POL"/>
    <property type="match status" value="1"/>
</dbReference>
<evidence type="ECO:0000259" key="2">
    <source>
        <dbReference type="PROSITE" id="PS50879"/>
    </source>
</evidence>
<accession>A0A2N9FLK1</accession>
<dbReference type="Pfam" id="PF13456">
    <property type="entry name" value="RVT_3"/>
    <property type="match status" value="1"/>
</dbReference>
<dbReference type="InterPro" id="IPR041577">
    <property type="entry name" value="RT_RNaseH_2"/>
</dbReference>
<feature type="domain" description="RNase H type-1" evidence="2">
    <location>
        <begin position="204"/>
        <end position="363"/>
    </location>
</feature>
<proteinExistence type="predicted"/>
<reference evidence="3" key="1">
    <citation type="submission" date="2018-02" db="EMBL/GenBank/DDBJ databases">
        <authorList>
            <person name="Cohen D.B."/>
            <person name="Kent A.D."/>
        </authorList>
    </citation>
    <scope>NUCLEOTIDE SEQUENCE</scope>
</reference>
<gene>
    <name evidence="3" type="ORF">FSB_LOCUS15847</name>
</gene>
<dbReference type="CDD" id="cd09279">
    <property type="entry name" value="RNase_HI_like"/>
    <property type="match status" value="1"/>
</dbReference>
<dbReference type="InterPro" id="IPR012337">
    <property type="entry name" value="RNaseH-like_sf"/>
</dbReference>
<dbReference type="EMBL" id="OIVN01000961">
    <property type="protein sequence ID" value="SPC87965.1"/>
    <property type="molecule type" value="Genomic_DNA"/>
</dbReference>
<evidence type="ECO:0000313" key="3">
    <source>
        <dbReference type="EMBL" id="SPC87965.1"/>
    </source>
</evidence>
<dbReference type="InterPro" id="IPR002156">
    <property type="entry name" value="RNaseH_domain"/>
</dbReference>
<feature type="domain" description="Reverse transcriptase" evidence="1">
    <location>
        <begin position="1"/>
        <end position="118"/>
    </location>
</feature>
<dbReference type="Gene3D" id="3.10.10.10">
    <property type="entry name" value="HIV Type 1 Reverse Transcriptase, subunit A, domain 1"/>
    <property type="match status" value="1"/>
</dbReference>
<dbReference type="InterPro" id="IPR000477">
    <property type="entry name" value="RT_dom"/>
</dbReference>